<protein>
    <submittedName>
        <fullName evidence="1">Uncharacterized protein</fullName>
    </submittedName>
</protein>
<gene>
    <name evidence="1" type="ORF">DMP07_01300</name>
</gene>
<name>A0A3N0AH82_9ACTN</name>
<evidence type="ECO:0000313" key="2">
    <source>
        <dbReference type="Proteomes" id="UP000267368"/>
    </source>
</evidence>
<comment type="caution">
    <text evidence="1">The sequence shown here is derived from an EMBL/GenBank/DDBJ whole genome shotgun (WGS) entry which is preliminary data.</text>
</comment>
<dbReference type="Proteomes" id="UP000267368">
    <property type="component" value="Unassembled WGS sequence"/>
</dbReference>
<proteinExistence type="predicted"/>
<accession>A0A3N0AH82</accession>
<dbReference type="AlphaFoldDB" id="A0A3N0AH82"/>
<dbReference type="RefSeq" id="WP_123197348.1">
    <property type="nucleotide sequence ID" value="NZ_QICB01000001.1"/>
</dbReference>
<evidence type="ECO:0000313" key="1">
    <source>
        <dbReference type="EMBL" id="RNL21507.1"/>
    </source>
</evidence>
<dbReference type="EMBL" id="QICB01000001">
    <property type="protein sequence ID" value="RNL21507.1"/>
    <property type="molecule type" value="Genomic_DNA"/>
</dbReference>
<sequence length="107" mass="12645">MGRLVKHYGDFDKEDFVSAIMQEYDEKLFTYNGQDYMIDQKFDKKRKRREFFFINALGMRTGVGIKQLSARYPSLEELLNAPKLDGKSSMDRYDELLTCDFVEYVAD</sequence>
<keyword evidence="2" id="KW-1185">Reference proteome</keyword>
<reference evidence="2" key="1">
    <citation type="submission" date="2018-05" db="EMBL/GenBank/DDBJ databases">
        <title>Genome Sequencing of selected type strains of the family Eggerthellaceae.</title>
        <authorList>
            <person name="Danylec N."/>
            <person name="Stoll D.A."/>
            <person name="Doetsch A."/>
            <person name="Huch M."/>
        </authorList>
    </citation>
    <scope>NUCLEOTIDE SEQUENCE [LARGE SCALE GENOMIC DNA]</scope>
    <source>
        <strain evidence="2">DSM 17537</strain>
    </source>
</reference>
<organism evidence="1 2">
    <name type="scientific">Slackia faecicanis</name>
    <dbReference type="NCBI Taxonomy" id="255723"/>
    <lineage>
        <taxon>Bacteria</taxon>
        <taxon>Bacillati</taxon>
        <taxon>Actinomycetota</taxon>
        <taxon>Coriobacteriia</taxon>
        <taxon>Eggerthellales</taxon>
        <taxon>Eggerthellaceae</taxon>
        <taxon>Slackia</taxon>
    </lineage>
</organism>